<protein>
    <submittedName>
        <fullName evidence="1">Uncharacterized protein</fullName>
    </submittedName>
</protein>
<proteinExistence type="predicted"/>
<keyword evidence="2" id="KW-1185">Reference proteome</keyword>
<organism evidence="1 2">
    <name type="scientific">Paradesertivirga mongoliensis</name>
    <dbReference type="NCBI Taxonomy" id="2100740"/>
    <lineage>
        <taxon>Bacteria</taxon>
        <taxon>Pseudomonadati</taxon>
        <taxon>Bacteroidota</taxon>
        <taxon>Sphingobacteriia</taxon>
        <taxon>Sphingobacteriales</taxon>
        <taxon>Sphingobacteriaceae</taxon>
        <taxon>Paradesertivirga</taxon>
    </lineage>
</organism>
<accession>A0ABW4ZQ04</accession>
<name>A0ABW4ZQ04_9SPHI</name>
<reference evidence="2" key="1">
    <citation type="journal article" date="2019" name="Int. J. Syst. Evol. Microbiol.">
        <title>The Global Catalogue of Microorganisms (GCM) 10K type strain sequencing project: providing services to taxonomists for standard genome sequencing and annotation.</title>
        <authorList>
            <consortium name="The Broad Institute Genomics Platform"/>
            <consortium name="The Broad Institute Genome Sequencing Center for Infectious Disease"/>
            <person name="Wu L."/>
            <person name="Ma J."/>
        </authorList>
    </citation>
    <scope>NUCLEOTIDE SEQUENCE [LARGE SCALE GENOMIC DNA]</scope>
    <source>
        <strain evidence="2">KCTC 42217</strain>
    </source>
</reference>
<sequence length="547" mass="64330">MVTEERKVWLNRPQKISELVQANEEYGVWGRATGKTDGPISKRTSHQATVMPRGTTGVVAATYMQHLDRTLPPLFKSWEARGYIKDVHYWVRQRPPKKLNIPDPIYKVMDPQHYIFWYTGHVFYLISQDRPGLANAKTMDAVVADEVKFLNFAQYVEEVVPANRGNDNLFGHMSEHHSVTMFTDMPTKQQAKWILEKAEQVDMERVSQVVGLQIEYNKMYLEYQHERTTRPRKDYLRRKLTNYYIALNELRKGLVWYSEASTLENIQILGPEKFKQWERELPQMVYDTSILNLKNIAVPDGFFHMLDLELHGYFNYNYNHIDNLGLYLPDGVIKDCRKDGDLDRTKALDIAFDYNAAIKSLVIGQDKANFYPTLKSMFVLAADRKVLSDLVDEFCEYYQFHERKEVNYYYDHTANVTDSTRLETLHEVVTNQLRKNKWVVNKHYIGQTPEHDIRYRLWEEVFKEKDRKFKPARFNRDNAEQLLISLQQTGVKKVGNVFKKDKSSENKNSKVRPQDAPHLGDAWETLYVGRFRTEYGYEMPVTDIITV</sequence>
<dbReference type="EMBL" id="JBHUHZ010000002">
    <property type="protein sequence ID" value="MFD2163677.1"/>
    <property type="molecule type" value="Genomic_DNA"/>
</dbReference>
<gene>
    <name evidence="1" type="ORF">ACFSJU_14805</name>
</gene>
<dbReference type="RefSeq" id="WP_255900456.1">
    <property type="nucleotide sequence ID" value="NZ_JAFMZO010000002.1"/>
</dbReference>
<comment type="caution">
    <text evidence="1">The sequence shown here is derived from an EMBL/GenBank/DDBJ whole genome shotgun (WGS) entry which is preliminary data.</text>
</comment>
<evidence type="ECO:0000313" key="1">
    <source>
        <dbReference type="EMBL" id="MFD2163677.1"/>
    </source>
</evidence>
<evidence type="ECO:0000313" key="2">
    <source>
        <dbReference type="Proteomes" id="UP001597387"/>
    </source>
</evidence>
<dbReference type="Proteomes" id="UP001597387">
    <property type="component" value="Unassembled WGS sequence"/>
</dbReference>